<dbReference type="AlphaFoldDB" id="A0A383D1Z6"/>
<accession>A0A383D1Z6</accession>
<evidence type="ECO:0000313" key="1">
    <source>
        <dbReference type="EMBL" id="SVE38299.1"/>
    </source>
</evidence>
<reference evidence="1" key="1">
    <citation type="submission" date="2018-05" db="EMBL/GenBank/DDBJ databases">
        <authorList>
            <person name="Lanie J.A."/>
            <person name="Ng W.-L."/>
            <person name="Kazmierczak K.M."/>
            <person name="Andrzejewski T.M."/>
            <person name="Davidsen T.M."/>
            <person name="Wayne K.J."/>
            <person name="Tettelin H."/>
            <person name="Glass J.I."/>
            <person name="Rusch D."/>
            <person name="Podicherti R."/>
            <person name="Tsui H.-C.T."/>
            <person name="Winkler M.E."/>
        </authorList>
    </citation>
    <scope>NUCLEOTIDE SEQUENCE</scope>
</reference>
<feature type="non-terminal residue" evidence="1">
    <location>
        <position position="1"/>
    </location>
</feature>
<sequence length="32" mass="3580">LKDPIIKSEQTVNFMHTPSKILISNGKILSIN</sequence>
<protein>
    <submittedName>
        <fullName evidence="1">Uncharacterized protein</fullName>
    </submittedName>
</protein>
<name>A0A383D1Z6_9ZZZZ</name>
<organism evidence="1">
    <name type="scientific">marine metagenome</name>
    <dbReference type="NCBI Taxonomy" id="408172"/>
    <lineage>
        <taxon>unclassified sequences</taxon>
        <taxon>metagenomes</taxon>
        <taxon>ecological metagenomes</taxon>
    </lineage>
</organism>
<gene>
    <name evidence="1" type="ORF">METZ01_LOCUS491153</name>
</gene>
<dbReference type="EMBL" id="UINC01213498">
    <property type="protein sequence ID" value="SVE38299.1"/>
    <property type="molecule type" value="Genomic_DNA"/>
</dbReference>
<proteinExistence type="predicted"/>